<proteinExistence type="inferred from homology"/>
<dbReference type="PANTHER" id="PTHR12900">
    <property type="entry name" value="MITOTIC AND DNA DAMAGE CHECKPOINT PROTEIN HUS1"/>
    <property type="match status" value="1"/>
</dbReference>
<dbReference type="PANTHER" id="PTHR12900:SF0">
    <property type="entry name" value="CHECKPOINT PROTEIN"/>
    <property type="match status" value="1"/>
</dbReference>
<protein>
    <recommendedName>
        <fullName evidence="4">Checkpoint protein</fullName>
    </recommendedName>
</protein>
<name>A0A4Q2DD05_9AGAR</name>
<dbReference type="InterPro" id="IPR016580">
    <property type="entry name" value="HUS1"/>
</dbReference>
<evidence type="ECO:0000256" key="3">
    <source>
        <dbReference type="ARBA" id="ARBA00023242"/>
    </source>
</evidence>
<dbReference type="GO" id="GO:0031573">
    <property type="term" value="P:mitotic intra-S DNA damage checkpoint signaling"/>
    <property type="evidence" value="ECO:0007669"/>
    <property type="project" value="TreeGrafter"/>
</dbReference>
<comment type="subcellular location">
    <subcellularLocation>
        <location evidence="1">Nucleus</location>
    </subcellularLocation>
</comment>
<dbReference type="Pfam" id="PF04005">
    <property type="entry name" value="Hus1"/>
    <property type="match status" value="1"/>
</dbReference>
<dbReference type="GO" id="GO:0000723">
    <property type="term" value="P:telomere maintenance"/>
    <property type="evidence" value="ECO:0007669"/>
    <property type="project" value="TreeGrafter"/>
</dbReference>
<dbReference type="OrthoDB" id="337750at2759"/>
<dbReference type="Proteomes" id="UP000290288">
    <property type="component" value="Unassembled WGS sequence"/>
</dbReference>
<dbReference type="EMBL" id="SDEE01000390">
    <property type="protein sequence ID" value="RXW16902.1"/>
    <property type="molecule type" value="Genomic_DNA"/>
</dbReference>
<comment type="caution">
    <text evidence="5">The sequence shown here is derived from an EMBL/GenBank/DDBJ whole genome shotgun (WGS) entry which is preliminary data.</text>
</comment>
<keyword evidence="6" id="KW-1185">Reference proteome</keyword>
<keyword evidence="3" id="KW-0539">Nucleus</keyword>
<dbReference type="GO" id="GO:0033314">
    <property type="term" value="P:mitotic DNA replication checkpoint signaling"/>
    <property type="evidence" value="ECO:0007669"/>
    <property type="project" value="TreeGrafter"/>
</dbReference>
<dbReference type="GO" id="GO:0006289">
    <property type="term" value="P:nucleotide-excision repair"/>
    <property type="evidence" value="ECO:0007669"/>
    <property type="project" value="TreeGrafter"/>
</dbReference>
<evidence type="ECO:0000313" key="6">
    <source>
        <dbReference type="Proteomes" id="UP000290288"/>
    </source>
</evidence>
<dbReference type="GO" id="GO:0035861">
    <property type="term" value="C:site of double-strand break"/>
    <property type="evidence" value="ECO:0007669"/>
    <property type="project" value="TreeGrafter"/>
</dbReference>
<dbReference type="GO" id="GO:0030896">
    <property type="term" value="C:checkpoint clamp complex"/>
    <property type="evidence" value="ECO:0007669"/>
    <property type="project" value="InterPro"/>
</dbReference>
<gene>
    <name evidence="5" type="ORF">EST38_g8956</name>
</gene>
<sequence length="328" mass="35611">MDVLIVWLGYPGIIQAIEKLQKKFLIKFTEGTMHVICNSDTNEGGIQVWSQIKISSIFSQYRIQSNSGNEITMFLSSEALLGALRSASSNPSSLTSTIVAGSSSTVGPVARDTSGAGAGAAGGRGGGAGGAIETEEVVMRLTKKNDQAMLTFDISGATRMGRAVHVMHDVRIEVMRPADVARMIEPMCPEPDIHILLPSLQKLRTIVERLRPMSNIMAIRANGNGVLQFGINTDSVKVETEWRECANPKTSEDKQEDDPEHERDPDKLFTVIVSIKSFLKFLNSHVVSTTTIACICQHHCLILYVYIGEVAEAGGVLTFYVPAVIDDS</sequence>
<reference evidence="5 6" key="1">
    <citation type="submission" date="2019-01" db="EMBL/GenBank/DDBJ databases">
        <title>Draft genome sequence of Psathyrella aberdarensis IHI B618.</title>
        <authorList>
            <person name="Buettner E."/>
            <person name="Kellner H."/>
        </authorList>
    </citation>
    <scope>NUCLEOTIDE SEQUENCE [LARGE SCALE GENOMIC DNA]</scope>
    <source>
        <strain evidence="5 6">IHI B618</strain>
    </source>
</reference>
<dbReference type="STRING" id="2316362.A0A4Q2DD05"/>
<dbReference type="GO" id="GO:0005730">
    <property type="term" value="C:nucleolus"/>
    <property type="evidence" value="ECO:0007669"/>
    <property type="project" value="InterPro"/>
</dbReference>
<evidence type="ECO:0000256" key="1">
    <source>
        <dbReference type="ARBA" id="ARBA00004123"/>
    </source>
</evidence>
<dbReference type="PIRSF" id="PIRSF011312">
    <property type="entry name" value="Cell_cycle_HUS1"/>
    <property type="match status" value="1"/>
</dbReference>
<dbReference type="InterPro" id="IPR007150">
    <property type="entry name" value="HUS1/Mec3"/>
</dbReference>
<evidence type="ECO:0000313" key="5">
    <source>
        <dbReference type="EMBL" id="RXW16902.1"/>
    </source>
</evidence>
<evidence type="ECO:0000256" key="4">
    <source>
        <dbReference type="PIRNR" id="PIRNR011312"/>
    </source>
</evidence>
<organism evidence="5 6">
    <name type="scientific">Candolleomyces aberdarensis</name>
    <dbReference type="NCBI Taxonomy" id="2316362"/>
    <lineage>
        <taxon>Eukaryota</taxon>
        <taxon>Fungi</taxon>
        <taxon>Dikarya</taxon>
        <taxon>Basidiomycota</taxon>
        <taxon>Agaricomycotina</taxon>
        <taxon>Agaricomycetes</taxon>
        <taxon>Agaricomycetidae</taxon>
        <taxon>Agaricales</taxon>
        <taxon>Agaricineae</taxon>
        <taxon>Psathyrellaceae</taxon>
        <taxon>Candolleomyces</taxon>
    </lineage>
</organism>
<dbReference type="GO" id="GO:0000724">
    <property type="term" value="P:double-strand break repair via homologous recombination"/>
    <property type="evidence" value="ECO:0007669"/>
    <property type="project" value="TreeGrafter"/>
</dbReference>
<accession>A0A4Q2DD05</accession>
<dbReference type="GO" id="GO:0044778">
    <property type="term" value="P:meiotic DNA integrity checkpoint signaling"/>
    <property type="evidence" value="ECO:0007669"/>
    <property type="project" value="TreeGrafter"/>
</dbReference>
<dbReference type="AlphaFoldDB" id="A0A4Q2DD05"/>
<evidence type="ECO:0000256" key="2">
    <source>
        <dbReference type="ARBA" id="ARBA00005563"/>
    </source>
</evidence>
<dbReference type="Gene3D" id="3.70.10.10">
    <property type="match status" value="1"/>
</dbReference>
<comment type="similarity">
    <text evidence="2 4">Belongs to the HUS1 family.</text>
</comment>